<accession>A0ABX6IKU7</accession>
<protein>
    <submittedName>
        <fullName evidence="7">PIN domain-containing protein</fullName>
    </submittedName>
</protein>
<reference evidence="7" key="1">
    <citation type="journal article" date="2021" name="Nat. Microbiol.">
        <title>Cocultivation of an ultrasmall environmental parasitic bacterium with lytic ability against bacteria associated with wastewater foams.</title>
        <authorList>
            <person name="Batinovic S."/>
            <person name="Rose J.J.A."/>
            <person name="Ratcliffe J."/>
            <person name="Seviour R.J."/>
            <person name="Petrovski S."/>
        </authorList>
    </citation>
    <scope>NUCLEOTIDE SEQUENCE</scope>
    <source>
        <strain evidence="7">CON9</strain>
    </source>
</reference>
<sequence>MTAPKGDRLLLDTHIVLWWLTDSDELTDAVKSAIDNEPEVYLSAASVWEVAIKQQIGKLRSDRNLGATLEQCDLQPLPISLRHVRAVGELPLIHRDPFDRILLAQARTEGLTLLTRDPIVASYGGAVIVV</sequence>
<evidence type="ECO:0000256" key="2">
    <source>
        <dbReference type="ARBA" id="ARBA00022722"/>
    </source>
</evidence>
<keyword evidence="8" id="KW-1185">Reference proteome</keyword>
<dbReference type="EMBL" id="CP045809">
    <property type="protein sequence ID" value="QHN36420.1"/>
    <property type="molecule type" value="Genomic_DNA"/>
</dbReference>
<evidence type="ECO:0000313" key="8">
    <source>
        <dbReference type="Proteomes" id="UP001059836"/>
    </source>
</evidence>
<dbReference type="Proteomes" id="UP001059836">
    <property type="component" value="Chromosome"/>
</dbReference>
<proteinExistence type="predicted"/>
<dbReference type="CDD" id="cd09872">
    <property type="entry name" value="PIN_Sll0205-like"/>
    <property type="match status" value="1"/>
</dbReference>
<evidence type="ECO:0000256" key="3">
    <source>
        <dbReference type="ARBA" id="ARBA00022723"/>
    </source>
</evidence>
<keyword evidence="2" id="KW-0540">Nuclease</keyword>
<evidence type="ECO:0000313" key="7">
    <source>
        <dbReference type="EMBL" id="QHN36420.1"/>
    </source>
</evidence>
<feature type="domain" description="PIN" evidence="6">
    <location>
        <begin position="10"/>
        <end position="119"/>
    </location>
</feature>
<name>A0ABX6IKU7_9ACTN</name>
<dbReference type="Pfam" id="PF01850">
    <property type="entry name" value="PIN"/>
    <property type="match status" value="1"/>
</dbReference>
<gene>
    <name evidence="7" type="ORF">GII31_17560</name>
</gene>
<dbReference type="SUPFAM" id="SSF88723">
    <property type="entry name" value="PIN domain-like"/>
    <property type="match status" value="1"/>
</dbReference>
<keyword evidence="3" id="KW-0479">Metal-binding</keyword>
<keyword evidence="1" id="KW-1277">Toxin-antitoxin system</keyword>
<evidence type="ECO:0000259" key="6">
    <source>
        <dbReference type="Pfam" id="PF01850"/>
    </source>
</evidence>
<dbReference type="InterPro" id="IPR052919">
    <property type="entry name" value="TA_system_RNase"/>
</dbReference>
<evidence type="ECO:0000256" key="5">
    <source>
        <dbReference type="ARBA" id="ARBA00022842"/>
    </source>
</evidence>
<keyword evidence="4" id="KW-0378">Hydrolase</keyword>
<dbReference type="PANTHER" id="PTHR36173:SF2">
    <property type="entry name" value="RIBONUCLEASE VAPC16"/>
    <property type="match status" value="1"/>
</dbReference>
<organism evidence="7 8">
    <name type="scientific">Gordonia pseudamarae</name>
    <dbReference type="NCBI Taxonomy" id="2831662"/>
    <lineage>
        <taxon>Bacteria</taxon>
        <taxon>Bacillati</taxon>
        <taxon>Actinomycetota</taxon>
        <taxon>Actinomycetes</taxon>
        <taxon>Mycobacteriales</taxon>
        <taxon>Gordoniaceae</taxon>
        <taxon>Gordonia</taxon>
    </lineage>
</organism>
<dbReference type="InterPro" id="IPR002716">
    <property type="entry name" value="PIN_dom"/>
</dbReference>
<dbReference type="Gene3D" id="3.40.50.1010">
    <property type="entry name" value="5'-nuclease"/>
    <property type="match status" value="1"/>
</dbReference>
<evidence type="ECO:0000256" key="1">
    <source>
        <dbReference type="ARBA" id="ARBA00022649"/>
    </source>
</evidence>
<evidence type="ECO:0000256" key="4">
    <source>
        <dbReference type="ARBA" id="ARBA00022801"/>
    </source>
</evidence>
<dbReference type="InterPro" id="IPR041705">
    <property type="entry name" value="PIN_Sll0205"/>
</dbReference>
<keyword evidence="5" id="KW-0460">Magnesium</keyword>
<dbReference type="PANTHER" id="PTHR36173">
    <property type="entry name" value="RIBONUCLEASE VAPC16-RELATED"/>
    <property type="match status" value="1"/>
</dbReference>
<dbReference type="RefSeq" id="WP_213244675.1">
    <property type="nucleotide sequence ID" value="NZ_CP045806.1"/>
</dbReference>
<dbReference type="InterPro" id="IPR029060">
    <property type="entry name" value="PIN-like_dom_sf"/>
</dbReference>